<dbReference type="Gene3D" id="1.25.40.10">
    <property type="entry name" value="Tetratricopeptide repeat domain"/>
    <property type="match status" value="1"/>
</dbReference>
<evidence type="ECO:0000313" key="6">
    <source>
        <dbReference type="Proteomes" id="UP000030746"/>
    </source>
</evidence>
<dbReference type="OMA" id="CASEDSW"/>
<organism evidence="5 6">
    <name type="scientific">Lottia gigantea</name>
    <name type="common">Giant owl limpet</name>
    <dbReference type="NCBI Taxonomy" id="225164"/>
    <lineage>
        <taxon>Eukaryota</taxon>
        <taxon>Metazoa</taxon>
        <taxon>Spiralia</taxon>
        <taxon>Lophotrochozoa</taxon>
        <taxon>Mollusca</taxon>
        <taxon>Gastropoda</taxon>
        <taxon>Patellogastropoda</taxon>
        <taxon>Lottioidea</taxon>
        <taxon>Lottiidae</taxon>
        <taxon>Lottia</taxon>
    </lineage>
</organism>
<evidence type="ECO:0000259" key="3">
    <source>
        <dbReference type="Pfam" id="PF13271"/>
    </source>
</evidence>
<dbReference type="STRING" id="225164.V3Z8G5"/>
<keyword evidence="1" id="KW-0677">Repeat</keyword>
<dbReference type="PANTHER" id="PTHR19860">
    <property type="entry name" value="DDB1- AND CUL4-ASSOCIATED FACTOR 12-RELATED"/>
    <property type="match status" value="1"/>
</dbReference>
<dbReference type="InterPro" id="IPR051191">
    <property type="entry name" value="DCAF12"/>
</dbReference>
<feature type="compositionally biased region" description="Polar residues" evidence="2">
    <location>
        <begin position="27"/>
        <end position="38"/>
    </location>
</feature>
<sequence length="1062" mass="123123">MGSGSSKKPQCETLPAIKSSPIPTKPQPSTNKQRNMNSLNKPSQIAESALNVESPKTIATQEWKVKNLHELMCNLGIREDNVKWWEVVDNLIATKPMKIVPQTQRKGWKTVRLFISSTFKDMNNEREYLIKTIIPTLRLWCEERKIKLVECDLRWGVPKDSDTRETLMACLSEIDRCREEDEFPYFLCMLSERYGYVCDPLDVPEDIKIRYKWIPGMSVTALEIFTGAYWDRNKHALYMLRDGSFLSQVKDKRILEGYRETLPEKIESLDILKGKLREHYRDQIREYKCELTEEKDGQLILSGFKQFGEDIINHFKEQIEEQYPPTSLGRELTDVEIQKLQQMDFLLQRSQFLLGRDEGMSTMIDYINTDHAQPGILSLVGYPGAGKSSLMAYSAKNTLSNTSYKVFYHFVGATPDSTDPYSILTRFYKECLPNDDNMPADLENMLRYAPTMFQKAAEQAVSEGYSRLVVYFDALNQMEEDGHSCKLDWLPRQLTSNLKMIVSTLAGSILDSLRSHKIKPQEIAVEPLNLDTRRDIVRKVLQEYNKQLDQEQMSLLISKDDAGRPLWLSIACEDLRVYGDFRGLTDKIHQLPGDLLGLTEIILIYRQQVLKRVIQDYGQHLVEATLCLLETSRFGLMESELLELLTLKPITYCTQAVDNSYNGKLLMAQWALVYLGLKPFLRPFGGSGEGRLDFYHRSTSKVVRQVYLDKPEVKKWWHQRLADYFRRCKDCSRSSEELPFHLYHLNNKDELTKCLVTPEIFLCLSEDSTKQQLMKYWIFVGGYDKASKQYSQLLQEQYKQLEAKDKDHAIKLKTRVCWFLVDIGEYDKAEELLKPFIKELESSFGSTTPQLCEPLLALLTLYYRAGLKFVYGSSKGYKTNRQKGSALASVVVNSFEANYPENDPKLGDVYIMVGYFQSTYLDKAKKLFEKNKNNGGLAQVYYMLGERNQYHDDMEVPISYFQKSLQLCLSSFGRIHLNTARSYQLYGQLFWNRWASNHKNEYLQKCLGFYINEVEILEEILGAHHPNVVRSREDVIIILDSQGRKSEAYKYKILQPEHNDSV</sequence>
<dbReference type="InterPro" id="IPR025139">
    <property type="entry name" value="DUF4062"/>
</dbReference>
<dbReference type="SUPFAM" id="SSF52540">
    <property type="entry name" value="P-loop containing nucleoside triphosphate hydrolases"/>
    <property type="match status" value="1"/>
</dbReference>
<dbReference type="Pfam" id="PF13271">
    <property type="entry name" value="DUF4062"/>
    <property type="match status" value="1"/>
</dbReference>
<protein>
    <submittedName>
        <fullName evidence="5">Uncharacterized protein</fullName>
    </submittedName>
</protein>
<dbReference type="Proteomes" id="UP000030746">
    <property type="component" value="Unassembled WGS sequence"/>
</dbReference>
<feature type="domain" description="Nephrocystin 3-like N-terminal" evidence="4">
    <location>
        <begin position="370"/>
        <end position="502"/>
    </location>
</feature>
<dbReference type="PANTHER" id="PTHR19860:SF14">
    <property type="entry name" value="DUF4062 DOMAIN-CONTAINING PROTEIN"/>
    <property type="match status" value="1"/>
</dbReference>
<dbReference type="InterPro" id="IPR011990">
    <property type="entry name" value="TPR-like_helical_dom_sf"/>
</dbReference>
<dbReference type="CTD" id="20247968"/>
<dbReference type="InterPro" id="IPR056884">
    <property type="entry name" value="NPHP3-like_N"/>
</dbReference>
<evidence type="ECO:0000259" key="4">
    <source>
        <dbReference type="Pfam" id="PF24883"/>
    </source>
</evidence>
<accession>V3Z8G5</accession>
<dbReference type="Pfam" id="PF24883">
    <property type="entry name" value="NPHP3_N"/>
    <property type="match status" value="1"/>
</dbReference>
<dbReference type="Gene3D" id="3.40.50.300">
    <property type="entry name" value="P-loop containing nucleotide triphosphate hydrolases"/>
    <property type="match status" value="1"/>
</dbReference>
<evidence type="ECO:0000256" key="2">
    <source>
        <dbReference type="SAM" id="MobiDB-lite"/>
    </source>
</evidence>
<dbReference type="OrthoDB" id="6125692at2759"/>
<feature type="domain" description="DUF4062" evidence="3">
    <location>
        <begin position="112"/>
        <end position="197"/>
    </location>
</feature>
<proteinExistence type="predicted"/>
<gene>
    <name evidence="5" type="ORF">LOTGIDRAFT_229331</name>
</gene>
<dbReference type="EMBL" id="KB202953">
    <property type="protein sequence ID" value="ESO87193.1"/>
    <property type="molecule type" value="Genomic_DNA"/>
</dbReference>
<dbReference type="AlphaFoldDB" id="V3Z8G5"/>
<evidence type="ECO:0000313" key="5">
    <source>
        <dbReference type="EMBL" id="ESO87193.1"/>
    </source>
</evidence>
<dbReference type="GeneID" id="20247968"/>
<reference evidence="5 6" key="1">
    <citation type="journal article" date="2013" name="Nature">
        <title>Insights into bilaterian evolution from three spiralian genomes.</title>
        <authorList>
            <person name="Simakov O."/>
            <person name="Marletaz F."/>
            <person name="Cho S.J."/>
            <person name="Edsinger-Gonzales E."/>
            <person name="Havlak P."/>
            <person name="Hellsten U."/>
            <person name="Kuo D.H."/>
            <person name="Larsson T."/>
            <person name="Lv J."/>
            <person name="Arendt D."/>
            <person name="Savage R."/>
            <person name="Osoegawa K."/>
            <person name="de Jong P."/>
            <person name="Grimwood J."/>
            <person name="Chapman J.A."/>
            <person name="Shapiro H."/>
            <person name="Aerts A."/>
            <person name="Otillar R.P."/>
            <person name="Terry A.Y."/>
            <person name="Boore J.L."/>
            <person name="Grigoriev I.V."/>
            <person name="Lindberg D.R."/>
            <person name="Seaver E.C."/>
            <person name="Weisblat D.A."/>
            <person name="Putnam N.H."/>
            <person name="Rokhsar D.S."/>
        </authorList>
    </citation>
    <scope>NUCLEOTIDE SEQUENCE [LARGE SCALE GENOMIC DNA]</scope>
</reference>
<feature type="region of interest" description="Disordered" evidence="2">
    <location>
        <begin position="1"/>
        <end position="38"/>
    </location>
</feature>
<dbReference type="InterPro" id="IPR027417">
    <property type="entry name" value="P-loop_NTPase"/>
</dbReference>
<dbReference type="HOGENOM" id="CLU_007833_0_0_1"/>
<keyword evidence="6" id="KW-1185">Reference proteome</keyword>
<dbReference type="GO" id="GO:0080008">
    <property type="term" value="C:Cul4-RING E3 ubiquitin ligase complex"/>
    <property type="evidence" value="ECO:0007669"/>
    <property type="project" value="TreeGrafter"/>
</dbReference>
<evidence type="ECO:0000256" key="1">
    <source>
        <dbReference type="ARBA" id="ARBA00022737"/>
    </source>
</evidence>
<dbReference type="RefSeq" id="XP_009062141.1">
    <property type="nucleotide sequence ID" value="XM_009063893.1"/>
</dbReference>
<name>V3Z8G5_LOTGI</name>
<dbReference type="KEGG" id="lgi:LOTGIDRAFT_229331"/>